<dbReference type="AlphaFoldDB" id="A0A977PY44"/>
<dbReference type="Pfam" id="PF20042">
    <property type="entry name" value="DUF6444"/>
    <property type="match status" value="1"/>
</dbReference>
<protein>
    <submittedName>
        <fullName evidence="3">DUF6444 domain-containing protein</fullName>
    </submittedName>
</protein>
<feature type="region of interest" description="Disordered" evidence="1">
    <location>
        <begin position="60"/>
        <end position="102"/>
    </location>
</feature>
<organism evidence="3">
    <name type="scientific">Woronichinia naegeliana WA131</name>
    <dbReference type="NCBI Taxonomy" id="2824559"/>
    <lineage>
        <taxon>Bacteria</taxon>
        <taxon>Bacillati</taxon>
        <taxon>Cyanobacteriota</taxon>
        <taxon>Cyanophyceae</taxon>
        <taxon>Synechococcales</taxon>
        <taxon>Coelosphaeriaceae</taxon>
        <taxon>Woronichinia</taxon>
    </lineage>
</organism>
<name>A0A977PY44_9CYAN</name>
<sequence>MEKLDPVPDLNQEEVKMPWQKEVAKDWYEDYQKEKEENEKLRKELVELKKEIEKLKEKLKKLNQRTSENSSQPPSSDGYKKKVAKTFGQKGKKRGPKYDHVGKTRNGFGRVDEIVDLRMEKCPKCGASVEKQKETIIKKNQIAELVSKPVEVREYVREKYQCSKCDWEGYAPLPLGCREDFSYGATLSSLVGWLGYGGNLTWLKQRYLVGSCSKPVEKSNNK</sequence>
<feature type="domain" description="DUF6444" evidence="2">
    <location>
        <begin position="35"/>
        <end position="93"/>
    </location>
</feature>
<dbReference type="EMBL" id="CP073041">
    <property type="protein sequence ID" value="UXE63761.1"/>
    <property type="molecule type" value="Genomic_DNA"/>
</dbReference>
<accession>A0A977PY44</accession>
<proteinExistence type="predicted"/>
<dbReference type="PANTHER" id="PTHR33678">
    <property type="entry name" value="BLL1576 PROTEIN"/>
    <property type="match status" value="1"/>
</dbReference>
<dbReference type="InterPro" id="IPR045618">
    <property type="entry name" value="DUF6444"/>
</dbReference>
<evidence type="ECO:0000313" key="3">
    <source>
        <dbReference type="EMBL" id="UXE63761.1"/>
    </source>
</evidence>
<evidence type="ECO:0000256" key="1">
    <source>
        <dbReference type="SAM" id="MobiDB-lite"/>
    </source>
</evidence>
<dbReference type="InterPro" id="IPR052344">
    <property type="entry name" value="Transposase-related"/>
</dbReference>
<dbReference type="Proteomes" id="UP001065613">
    <property type="component" value="Chromosome"/>
</dbReference>
<dbReference type="PANTHER" id="PTHR33678:SF2">
    <property type="match status" value="1"/>
</dbReference>
<reference evidence="3" key="1">
    <citation type="submission" date="2021-04" db="EMBL/GenBank/DDBJ databases">
        <title>Genome sequence of Woronichinia naegeliana from Washington state freshwater lake bloom.</title>
        <authorList>
            <person name="Dreher T.W."/>
        </authorList>
    </citation>
    <scope>NUCLEOTIDE SEQUENCE</scope>
    <source>
        <strain evidence="3">WA131</strain>
    </source>
</reference>
<gene>
    <name evidence="3" type="ORF">KA717_14985</name>
</gene>
<dbReference type="KEGG" id="wna:KA717_14985"/>
<feature type="compositionally biased region" description="Polar residues" evidence="1">
    <location>
        <begin position="64"/>
        <end position="75"/>
    </location>
</feature>
<evidence type="ECO:0000259" key="2">
    <source>
        <dbReference type="Pfam" id="PF20042"/>
    </source>
</evidence>